<organism evidence="1 2">
    <name type="scientific">Siminovitchia sediminis</name>
    <dbReference type="NCBI Taxonomy" id="1274353"/>
    <lineage>
        <taxon>Bacteria</taxon>
        <taxon>Bacillati</taxon>
        <taxon>Bacillota</taxon>
        <taxon>Bacilli</taxon>
        <taxon>Bacillales</taxon>
        <taxon>Bacillaceae</taxon>
        <taxon>Siminovitchia</taxon>
    </lineage>
</organism>
<proteinExistence type="predicted"/>
<accession>A0ABW4KE86</accession>
<name>A0ABW4KE86_9BACI</name>
<evidence type="ECO:0000313" key="1">
    <source>
        <dbReference type="EMBL" id="MFD1706125.1"/>
    </source>
</evidence>
<dbReference type="RefSeq" id="WP_380772685.1">
    <property type="nucleotide sequence ID" value="NZ_JBHUEO010000008.1"/>
</dbReference>
<gene>
    <name evidence="1" type="ORF">ACFSCZ_05060</name>
</gene>
<dbReference type="EMBL" id="JBHUEO010000008">
    <property type="protein sequence ID" value="MFD1706125.1"/>
    <property type="molecule type" value="Genomic_DNA"/>
</dbReference>
<sequence>MSIELALIPVGIAVFQAAGSLIEKKSSKTYSVQTVMKQQHLLQEAIEQYGCDVREIHEQNVQTEIGDIQIFFQQNDQGIFEAVFDESVPRADALEFIENLHIEYRYLIQQETCQKLLKRAQEKGLELESEEVQKDRSIVLTFHVR</sequence>
<evidence type="ECO:0008006" key="3">
    <source>
        <dbReference type="Google" id="ProtNLM"/>
    </source>
</evidence>
<protein>
    <recommendedName>
        <fullName evidence="3">DUF1257 domain-containing protein</fullName>
    </recommendedName>
</protein>
<comment type="caution">
    <text evidence="1">The sequence shown here is derived from an EMBL/GenBank/DDBJ whole genome shotgun (WGS) entry which is preliminary data.</text>
</comment>
<dbReference type="Proteomes" id="UP001597301">
    <property type="component" value="Unassembled WGS sequence"/>
</dbReference>
<reference evidence="2" key="1">
    <citation type="journal article" date="2019" name="Int. J. Syst. Evol. Microbiol.">
        <title>The Global Catalogue of Microorganisms (GCM) 10K type strain sequencing project: providing services to taxonomists for standard genome sequencing and annotation.</title>
        <authorList>
            <consortium name="The Broad Institute Genomics Platform"/>
            <consortium name="The Broad Institute Genome Sequencing Center for Infectious Disease"/>
            <person name="Wu L."/>
            <person name="Ma J."/>
        </authorList>
    </citation>
    <scope>NUCLEOTIDE SEQUENCE [LARGE SCALE GENOMIC DNA]</scope>
    <source>
        <strain evidence="2">CGMCC 1.12295</strain>
    </source>
</reference>
<evidence type="ECO:0000313" key="2">
    <source>
        <dbReference type="Proteomes" id="UP001597301"/>
    </source>
</evidence>
<keyword evidence="2" id="KW-1185">Reference proteome</keyword>